<keyword evidence="5" id="KW-0680">Restriction system</keyword>
<dbReference type="GO" id="GO:0009007">
    <property type="term" value="F:site-specific DNA-methyltransferase (adenine-specific) activity"/>
    <property type="evidence" value="ECO:0007669"/>
    <property type="project" value="TreeGrafter"/>
</dbReference>
<dbReference type="GO" id="GO:0008170">
    <property type="term" value="F:N-methyltransferase activity"/>
    <property type="evidence" value="ECO:0007669"/>
    <property type="project" value="InterPro"/>
</dbReference>
<dbReference type="GO" id="GO:0005737">
    <property type="term" value="C:cytoplasm"/>
    <property type="evidence" value="ECO:0007669"/>
    <property type="project" value="TreeGrafter"/>
</dbReference>
<dbReference type="Proteomes" id="UP000002019">
    <property type="component" value="Chromosome"/>
</dbReference>
<dbReference type="EMBL" id="CU466930">
    <property type="protein sequence ID" value="CAO80004.1"/>
    <property type="molecule type" value="Genomic_DNA"/>
</dbReference>
<dbReference type="OrthoDB" id="9773571at2"/>
<protein>
    <recommendedName>
        <fullName evidence="8">Methyltransferase</fullName>
        <ecNumber evidence="8">2.1.1.-</ecNumber>
    </recommendedName>
</protein>
<dbReference type="InterPro" id="IPR002941">
    <property type="entry name" value="DNA_methylase_N4/N6"/>
</dbReference>
<evidence type="ECO:0000256" key="1">
    <source>
        <dbReference type="ARBA" id="ARBA00010203"/>
    </source>
</evidence>
<dbReference type="RefSeq" id="WP_015423865.1">
    <property type="nucleotide sequence ID" value="NC_020449.1"/>
</dbReference>
<dbReference type="KEGG" id="caci:CLOAM0090"/>
<keyword evidence="3 10" id="KW-0808">Transferase</keyword>
<dbReference type="eggNOG" id="COG0863">
    <property type="taxonomic scope" value="Bacteria"/>
</dbReference>
<keyword evidence="6" id="KW-0238">DNA-binding</keyword>
<evidence type="ECO:0000313" key="11">
    <source>
        <dbReference type="Proteomes" id="UP000002019"/>
    </source>
</evidence>
<dbReference type="PRINTS" id="PR00508">
    <property type="entry name" value="S21N4MTFRASE"/>
</dbReference>
<sequence length="275" mass="31963">MNNNEYELYLGDALEILQTIEKESIDLIVTSPPYADSRTNTYGGIKPDEYNEWFLPITQELLRILKPTGTFILNIKEKVVNGERHTYVIELILNMRKQGWLWTEEFIWHKKNCYPGKWPNRFRDAWERLLQFNKNKFFKMYQEEVMIPIGDWAEKRLSNLSHTDKIRDTSKVGSGFGKNVSNWVGKDKVYPTNVLHLATECGNKNHSATFPYALPEWFIKLFTRPGDVVLDPFMGSGTAVFAALNMGRKAIGIDINPEYYNLVLGKIQNQQQVLF</sequence>
<accession>B0VIU4</accession>
<dbReference type="Pfam" id="PF01555">
    <property type="entry name" value="N6_N4_Mtase"/>
    <property type="match status" value="1"/>
</dbReference>
<evidence type="ECO:0000256" key="8">
    <source>
        <dbReference type="RuleBase" id="RU362026"/>
    </source>
</evidence>
<dbReference type="EC" id="2.1.1.-" evidence="8"/>
<evidence type="ECO:0000256" key="3">
    <source>
        <dbReference type="ARBA" id="ARBA00022679"/>
    </source>
</evidence>
<keyword evidence="4" id="KW-0949">S-adenosyl-L-methionine</keyword>
<dbReference type="PANTHER" id="PTHR13370:SF3">
    <property type="entry name" value="TRNA (GUANINE(10)-N2)-METHYLTRANSFERASE HOMOLOG"/>
    <property type="match status" value="1"/>
</dbReference>
<evidence type="ECO:0000313" key="10">
    <source>
        <dbReference type="EMBL" id="CAO80004.1"/>
    </source>
</evidence>
<dbReference type="SUPFAM" id="SSF53335">
    <property type="entry name" value="S-adenosyl-L-methionine-dependent methyltransferases"/>
    <property type="match status" value="1"/>
</dbReference>
<evidence type="ECO:0000256" key="5">
    <source>
        <dbReference type="ARBA" id="ARBA00022747"/>
    </source>
</evidence>
<dbReference type="GO" id="GO:0009307">
    <property type="term" value="P:DNA restriction-modification system"/>
    <property type="evidence" value="ECO:0007669"/>
    <property type="project" value="UniProtKB-KW"/>
</dbReference>
<evidence type="ECO:0000256" key="7">
    <source>
        <dbReference type="ARBA" id="ARBA00049120"/>
    </source>
</evidence>
<dbReference type="PROSITE" id="PS00093">
    <property type="entry name" value="N4_MTASE"/>
    <property type="match status" value="1"/>
</dbReference>
<keyword evidence="2 10" id="KW-0489">Methyltransferase</keyword>
<evidence type="ECO:0000259" key="9">
    <source>
        <dbReference type="Pfam" id="PF01555"/>
    </source>
</evidence>
<comment type="catalytic activity">
    <reaction evidence="7">
        <text>a 2'-deoxycytidine in DNA + S-adenosyl-L-methionine = an N(4)-methyl-2'-deoxycytidine in DNA + S-adenosyl-L-homocysteine + H(+)</text>
        <dbReference type="Rhea" id="RHEA:16857"/>
        <dbReference type="Rhea" id="RHEA-COMP:11369"/>
        <dbReference type="Rhea" id="RHEA-COMP:13674"/>
        <dbReference type="ChEBI" id="CHEBI:15378"/>
        <dbReference type="ChEBI" id="CHEBI:57856"/>
        <dbReference type="ChEBI" id="CHEBI:59789"/>
        <dbReference type="ChEBI" id="CHEBI:85452"/>
        <dbReference type="ChEBI" id="CHEBI:137933"/>
        <dbReference type="EC" id="2.1.1.113"/>
    </reaction>
</comment>
<dbReference type="GO" id="GO:0015667">
    <property type="term" value="F:site-specific DNA-methyltransferase (cytosine-N4-specific) activity"/>
    <property type="evidence" value="ECO:0007669"/>
    <property type="project" value="UniProtKB-EC"/>
</dbReference>
<evidence type="ECO:0000256" key="4">
    <source>
        <dbReference type="ARBA" id="ARBA00022691"/>
    </source>
</evidence>
<dbReference type="InterPro" id="IPR029063">
    <property type="entry name" value="SAM-dependent_MTases_sf"/>
</dbReference>
<evidence type="ECO:0000256" key="6">
    <source>
        <dbReference type="ARBA" id="ARBA00023125"/>
    </source>
</evidence>
<dbReference type="Gene3D" id="3.40.50.150">
    <property type="entry name" value="Vaccinia Virus protein VP39"/>
    <property type="match status" value="1"/>
</dbReference>
<evidence type="ECO:0000256" key="2">
    <source>
        <dbReference type="ARBA" id="ARBA00022603"/>
    </source>
</evidence>
<organism evidence="10 11">
    <name type="scientific">Cloacimonas acidaminovorans (strain Evry)</name>
    <dbReference type="NCBI Taxonomy" id="459349"/>
    <lineage>
        <taxon>Bacteria</taxon>
        <taxon>Pseudomonadati</taxon>
        <taxon>Candidatus Cloacimonadota</taxon>
        <taxon>Candidatus Cloacimonadia</taxon>
        <taxon>Candidatus Cloacimonadales</taxon>
        <taxon>Candidatus Cloacimonadaceae</taxon>
        <taxon>Candidatus Cloacimonas</taxon>
    </lineage>
</organism>
<reference evidence="10 11" key="1">
    <citation type="journal article" date="2008" name="J. Bacteriol.">
        <title>'Candidatus Cloacamonas acidaminovorans': genome sequence reconstruction provides a first glimpse of a new bacterial division.</title>
        <authorList>
            <person name="Pelletier E."/>
            <person name="Kreimeyer A."/>
            <person name="Bocs S."/>
            <person name="Rouy Z."/>
            <person name="Gyapay G."/>
            <person name="Chouari R."/>
            <person name="Riviere D."/>
            <person name="Ganesan A."/>
            <person name="Daegelen P."/>
            <person name="Sghir A."/>
            <person name="Cohen G.N."/>
            <person name="Medigue C."/>
            <person name="Weissenbach J."/>
            <person name="Le Paslier D."/>
        </authorList>
    </citation>
    <scope>NUCLEOTIDE SEQUENCE [LARGE SCALE GENOMIC DNA]</scope>
    <source>
        <strain evidence="11">Evry</strain>
    </source>
</reference>
<keyword evidence="11" id="KW-1185">Reference proteome</keyword>
<comment type="similarity">
    <text evidence="1">Belongs to the N(4)/N(6)-methyltransferase family. N(4) subfamily.</text>
</comment>
<proteinExistence type="inferred from homology"/>
<dbReference type="PANTHER" id="PTHR13370">
    <property type="entry name" value="RNA METHYLASE-RELATED"/>
    <property type="match status" value="1"/>
</dbReference>
<dbReference type="AlphaFoldDB" id="B0VIU4"/>
<feature type="domain" description="DNA methylase N-4/N-6" evidence="9">
    <location>
        <begin position="25"/>
        <end position="262"/>
    </location>
</feature>
<name>B0VIU4_CLOAI</name>
<dbReference type="REBASE" id="20262">
    <property type="entry name" value="M.CacGORF90P"/>
</dbReference>
<dbReference type="GO" id="GO:0032259">
    <property type="term" value="P:methylation"/>
    <property type="evidence" value="ECO:0007669"/>
    <property type="project" value="UniProtKB-KW"/>
</dbReference>
<dbReference type="InterPro" id="IPR001091">
    <property type="entry name" value="RM_Methyltransferase"/>
</dbReference>
<gene>
    <name evidence="10" type="ordered locus">CLOAM0090</name>
</gene>
<dbReference type="InterPro" id="IPR017985">
    <property type="entry name" value="MeTrfase_CN4_CS"/>
</dbReference>
<dbReference type="HOGENOM" id="CLU_024927_2_3_0"/>
<dbReference type="GO" id="GO:0003677">
    <property type="term" value="F:DNA binding"/>
    <property type="evidence" value="ECO:0007669"/>
    <property type="project" value="UniProtKB-KW"/>
</dbReference>